<dbReference type="PANTHER" id="PTHR42834:SF1">
    <property type="entry name" value="ENDONUCLEASE_EXONUCLEASE_PHOSPHATASE FAMILY PROTEIN (AFU_ORTHOLOGUE AFUA_3G09210)"/>
    <property type="match status" value="1"/>
</dbReference>
<dbReference type="OrthoDB" id="1398885at2"/>
<organism evidence="2 3">
    <name type="scientific">Kribbella rubisoli</name>
    <dbReference type="NCBI Taxonomy" id="3075929"/>
    <lineage>
        <taxon>Bacteria</taxon>
        <taxon>Bacillati</taxon>
        <taxon>Actinomycetota</taxon>
        <taxon>Actinomycetes</taxon>
        <taxon>Propionibacteriales</taxon>
        <taxon>Kribbellaceae</taxon>
        <taxon>Kribbella</taxon>
    </lineage>
</organism>
<dbReference type="RefSeq" id="WP_130441262.1">
    <property type="nucleotide sequence ID" value="NZ_SHKR01000011.1"/>
</dbReference>
<keyword evidence="3" id="KW-1185">Reference proteome</keyword>
<sequence length="320" mass="35618">MALTVGTFNLNNLFDRWNFEGAVDVLASGTSSVPATYTFDDEHRRRLQLDGNGKLLTAKKPEDTNRVAERLLGADVDVWIVQEIENVDVLREFNRDHLNGTYQHVMVIDGNDSTRFIDIGLLSRRPLGGVTSYQRTFHPDVPDRPIFSRDLVEAEILDARGRKILTVFGTHLKSKFVDFKVADQAAAEAAAQLLRTQQAETIVRIMGSRMSTRQRYLLCGDMNDTPDSSALVAYEKAGLVSALMAPTEVGTVQTTVELPANPAWTSTFKESGQPRSFDLIDQIWLSAALAPRLTGSFIGRRRKLARDGTDHDPAWISLDL</sequence>
<evidence type="ECO:0000313" key="3">
    <source>
        <dbReference type="Proteomes" id="UP000292027"/>
    </source>
</evidence>
<keyword evidence="2" id="KW-0378">Hydrolase</keyword>
<dbReference type="PANTHER" id="PTHR42834">
    <property type="entry name" value="ENDONUCLEASE/EXONUCLEASE/PHOSPHATASE FAMILY PROTEIN (AFU_ORTHOLOGUE AFUA_3G09210)"/>
    <property type="match status" value="1"/>
</dbReference>
<keyword evidence="2" id="KW-0255">Endonuclease</keyword>
<protein>
    <submittedName>
        <fullName evidence="2">Endonuclease/exonuclease/phosphatase family metal-dependent hydrolase</fullName>
    </submittedName>
</protein>
<dbReference type="AlphaFoldDB" id="A0A4Q7X8L8"/>
<reference evidence="2 3" key="1">
    <citation type="journal article" date="2015" name="Stand. Genomic Sci.">
        <title>Genomic Encyclopedia of Bacterial and Archaeal Type Strains, Phase III: the genomes of soil and plant-associated and newly described type strains.</title>
        <authorList>
            <person name="Whitman W.B."/>
            <person name="Woyke T."/>
            <person name="Klenk H.P."/>
            <person name="Zhou Y."/>
            <person name="Lilburn T.G."/>
            <person name="Beck B.J."/>
            <person name="De Vos P."/>
            <person name="Vandamme P."/>
            <person name="Eisen J.A."/>
            <person name="Garrity G."/>
            <person name="Hugenholtz P."/>
            <person name="Kyrpides N.C."/>
        </authorList>
    </citation>
    <scope>NUCLEOTIDE SEQUENCE [LARGE SCALE GENOMIC DNA]</scope>
    <source>
        <strain evidence="2 3">VKM Ac-2540</strain>
    </source>
</reference>
<feature type="domain" description="Endonuclease/exonuclease/phosphatase" evidence="1">
    <location>
        <begin position="59"/>
        <end position="311"/>
    </location>
</feature>
<evidence type="ECO:0000313" key="2">
    <source>
        <dbReference type="EMBL" id="RZU19414.1"/>
    </source>
</evidence>
<accession>A0A4Q7X8L8</accession>
<dbReference type="Gene3D" id="3.60.10.10">
    <property type="entry name" value="Endonuclease/exonuclease/phosphatase"/>
    <property type="match status" value="1"/>
</dbReference>
<dbReference type="InterPro" id="IPR005135">
    <property type="entry name" value="Endo/exonuclease/phosphatase"/>
</dbReference>
<dbReference type="InterPro" id="IPR036691">
    <property type="entry name" value="Endo/exonu/phosph_ase_sf"/>
</dbReference>
<name>A0A4Q7X8L8_9ACTN</name>
<dbReference type="Pfam" id="PF03372">
    <property type="entry name" value="Exo_endo_phos"/>
    <property type="match status" value="1"/>
</dbReference>
<dbReference type="EMBL" id="SHKR01000011">
    <property type="protein sequence ID" value="RZU19414.1"/>
    <property type="molecule type" value="Genomic_DNA"/>
</dbReference>
<dbReference type="GO" id="GO:0004519">
    <property type="term" value="F:endonuclease activity"/>
    <property type="evidence" value="ECO:0007669"/>
    <property type="project" value="UniProtKB-KW"/>
</dbReference>
<dbReference type="SUPFAM" id="SSF56219">
    <property type="entry name" value="DNase I-like"/>
    <property type="match status" value="1"/>
</dbReference>
<dbReference type="GO" id="GO:0016787">
    <property type="term" value="F:hydrolase activity"/>
    <property type="evidence" value="ECO:0007669"/>
    <property type="project" value="UniProtKB-KW"/>
</dbReference>
<comment type="caution">
    <text evidence="2">The sequence shown here is derived from an EMBL/GenBank/DDBJ whole genome shotgun (WGS) entry which is preliminary data.</text>
</comment>
<gene>
    <name evidence="2" type="ORF">EV645_1625</name>
</gene>
<evidence type="ECO:0000259" key="1">
    <source>
        <dbReference type="Pfam" id="PF03372"/>
    </source>
</evidence>
<keyword evidence="2" id="KW-0540">Nuclease</keyword>
<dbReference type="Proteomes" id="UP000292027">
    <property type="component" value="Unassembled WGS sequence"/>
</dbReference>
<proteinExistence type="predicted"/>